<dbReference type="Pfam" id="PF14559">
    <property type="entry name" value="TPR_19"/>
    <property type="match status" value="1"/>
</dbReference>
<evidence type="ECO:0000313" key="2">
    <source>
        <dbReference type="Proteomes" id="UP000199095"/>
    </source>
</evidence>
<name>A0A1I0H1I9_9BACI</name>
<keyword evidence="2" id="KW-1185">Reference proteome</keyword>
<sequence>MNKKHQDVVIFPGWKKELEQDGLEALKEKRYEDALENILLLEEFEAASYEILTGKVICYIELGRYDEAIALCRKLMKEDEENYYKYLHIYITVLFQTSQYDEITSLLDEIFSTEEIPYTYREQFQQIYDLSQNFNQDYENEHNDKEIQYFLHNLEGGSFQEQWRLLSLIRKKPVEDYVEDFIPYFSDTDLNPVLKTGLLQWFMEQGIDREIEIDKFKQMKMVNPKELSDILDQSFAQEVIKALDWVEQQDPTLFEFTKQILFRFLYVYFPFLPNDKDRPVITDAILSLAVEYLQMDDQYSLDTDESDEREYWKNEIKELEKKYFSQIE</sequence>
<organism evidence="1 2">
    <name type="scientific">Salinibacillus kushneri</name>
    <dbReference type="NCBI Taxonomy" id="237682"/>
    <lineage>
        <taxon>Bacteria</taxon>
        <taxon>Bacillati</taxon>
        <taxon>Bacillota</taxon>
        <taxon>Bacilli</taxon>
        <taxon>Bacillales</taxon>
        <taxon>Bacillaceae</taxon>
        <taxon>Salinibacillus</taxon>
    </lineage>
</organism>
<dbReference type="EMBL" id="FOHJ01000008">
    <property type="protein sequence ID" value="SET77439.1"/>
    <property type="molecule type" value="Genomic_DNA"/>
</dbReference>
<protein>
    <submittedName>
        <fullName evidence="1">Tetratricopeptide repeat-containing protein</fullName>
    </submittedName>
</protein>
<dbReference type="Gene3D" id="1.25.40.10">
    <property type="entry name" value="Tetratricopeptide repeat domain"/>
    <property type="match status" value="1"/>
</dbReference>
<dbReference type="SUPFAM" id="SSF48452">
    <property type="entry name" value="TPR-like"/>
    <property type="match status" value="1"/>
</dbReference>
<dbReference type="InterPro" id="IPR011990">
    <property type="entry name" value="TPR-like_helical_dom_sf"/>
</dbReference>
<dbReference type="Proteomes" id="UP000199095">
    <property type="component" value="Unassembled WGS sequence"/>
</dbReference>
<proteinExistence type="predicted"/>
<dbReference type="AlphaFoldDB" id="A0A1I0H1I9"/>
<dbReference type="OrthoDB" id="2961242at2"/>
<gene>
    <name evidence="1" type="ORF">SAMN05421676_1087</name>
</gene>
<dbReference type="STRING" id="237682.SAMN05421676_1087"/>
<dbReference type="SUPFAM" id="SSF116965">
    <property type="entry name" value="Hypothetical protein MPN330"/>
    <property type="match status" value="1"/>
</dbReference>
<reference evidence="2" key="1">
    <citation type="submission" date="2016-10" db="EMBL/GenBank/DDBJ databases">
        <authorList>
            <person name="Varghese N."/>
            <person name="Submissions S."/>
        </authorList>
    </citation>
    <scope>NUCLEOTIDE SEQUENCE [LARGE SCALE GENOMIC DNA]</scope>
    <source>
        <strain evidence="2">CGMCC 1.3566</strain>
    </source>
</reference>
<dbReference type="RefSeq" id="WP_093135943.1">
    <property type="nucleotide sequence ID" value="NZ_FOHJ01000008.1"/>
</dbReference>
<accession>A0A1I0H1I9</accession>
<evidence type="ECO:0000313" key="1">
    <source>
        <dbReference type="EMBL" id="SET77439.1"/>
    </source>
</evidence>